<protein>
    <submittedName>
        <fullName evidence="1">Uncharacterized protein</fullName>
    </submittedName>
</protein>
<dbReference type="Proteomes" id="UP000472372">
    <property type="component" value="Chromosome 2"/>
</dbReference>
<evidence type="ECO:0000313" key="1">
    <source>
        <dbReference type="EMBL" id="CAE7016497.1"/>
    </source>
</evidence>
<organism evidence="1 2">
    <name type="scientific">Pyrenophora teres f. teres</name>
    <dbReference type="NCBI Taxonomy" id="97479"/>
    <lineage>
        <taxon>Eukaryota</taxon>
        <taxon>Fungi</taxon>
        <taxon>Dikarya</taxon>
        <taxon>Ascomycota</taxon>
        <taxon>Pezizomycotina</taxon>
        <taxon>Dothideomycetes</taxon>
        <taxon>Pleosporomycetidae</taxon>
        <taxon>Pleosporales</taxon>
        <taxon>Pleosporineae</taxon>
        <taxon>Pleosporaceae</taxon>
        <taxon>Pyrenophora</taxon>
    </lineage>
</organism>
<sequence length="209" mass="22968">MLTHLVVYFKTIFLHAALLILSSLGSASPVPQNNAVTPWVDISGTTVSKSITASLSEKRSAPVDTVNHLGDTQHVEKRVFTSPHMKRAFKVVVGNSISLASWVIDFSMKELASQTVNLNYKLQSTQGLTDTDVTIPYLKTITESDNQYRGNVRVKLVGNYAGKVIDIYFNGEIFGTSAALIWQSMIIEPIAYLDGVQTAISSWTFDQVP</sequence>
<dbReference type="EMBL" id="HG992978">
    <property type="protein sequence ID" value="CAE7016497.1"/>
    <property type="molecule type" value="Genomic_DNA"/>
</dbReference>
<evidence type="ECO:0000313" key="2">
    <source>
        <dbReference type="Proteomes" id="UP000472372"/>
    </source>
</evidence>
<dbReference type="AlphaFoldDB" id="A0A6S6VSP0"/>
<accession>A0A6S6VSP0</accession>
<proteinExistence type="predicted"/>
<reference evidence="1" key="1">
    <citation type="submission" date="2021-02" db="EMBL/GenBank/DDBJ databases">
        <authorList>
            <person name="Syme A R."/>
            <person name="Syme A R."/>
            <person name="Moolhuijzen P."/>
        </authorList>
    </citation>
    <scope>NUCLEOTIDE SEQUENCE</scope>
    <source>
        <strain evidence="1">W1-1</strain>
    </source>
</reference>
<gene>
    <name evidence="1" type="ORF">PTTW11_02962</name>
</gene>
<name>A0A6S6VSP0_9PLEO</name>